<gene>
    <name evidence="2" type="ORF">SAMN06269185_0051</name>
</gene>
<name>A0A285MZD1_NATPI</name>
<sequence>MLEWVRRETLLDVSINVIPVVILLLLDLLFIFLYPWQRGTLSELLTHLLTLFPIIVLAFATYQAARAIELDAAE</sequence>
<dbReference type="InterPro" id="IPR046506">
    <property type="entry name" value="DUF6684"/>
</dbReference>
<dbReference type="Pfam" id="PF20389">
    <property type="entry name" value="DUF6684"/>
    <property type="match status" value="1"/>
</dbReference>
<protein>
    <submittedName>
        <fullName evidence="2">Uncharacterized protein</fullName>
    </submittedName>
</protein>
<reference evidence="3" key="1">
    <citation type="submission" date="2017-09" db="EMBL/GenBank/DDBJ databases">
        <authorList>
            <person name="Varghese N."/>
            <person name="Submissions S."/>
        </authorList>
    </citation>
    <scope>NUCLEOTIDE SEQUENCE [LARGE SCALE GENOMIC DNA]</scope>
    <source>
        <strain evidence="3">DSM 27208</strain>
    </source>
</reference>
<feature type="transmembrane region" description="Helical" evidence="1">
    <location>
        <begin position="13"/>
        <end position="33"/>
    </location>
</feature>
<keyword evidence="1" id="KW-0472">Membrane</keyword>
<organism evidence="2 3">
    <name type="scientific">Natronoarchaeum philippinense</name>
    <dbReference type="NCBI Taxonomy" id="558529"/>
    <lineage>
        <taxon>Archaea</taxon>
        <taxon>Methanobacteriati</taxon>
        <taxon>Methanobacteriota</taxon>
        <taxon>Stenosarchaea group</taxon>
        <taxon>Halobacteria</taxon>
        <taxon>Halobacteriales</taxon>
        <taxon>Natronoarchaeaceae</taxon>
    </lineage>
</organism>
<evidence type="ECO:0000313" key="3">
    <source>
        <dbReference type="Proteomes" id="UP000219453"/>
    </source>
</evidence>
<keyword evidence="3" id="KW-1185">Reference proteome</keyword>
<evidence type="ECO:0000313" key="2">
    <source>
        <dbReference type="EMBL" id="SNZ02555.1"/>
    </source>
</evidence>
<proteinExistence type="predicted"/>
<keyword evidence="1" id="KW-1133">Transmembrane helix</keyword>
<evidence type="ECO:0000256" key="1">
    <source>
        <dbReference type="SAM" id="Phobius"/>
    </source>
</evidence>
<dbReference type="RefSeq" id="WP_097007122.1">
    <property type="nucleotide sequence ID" value="NZ_OBEJ01000001.1"/>
</dbReference>
<accession>A0A285MZD1</accession>
<dbReference type="AlphaFoldDB" id="A0A285MZD1"/>
<keyword evidence="1" id="KW-0812">Transmembrane</keyword>
<feature type="transmembrane region" description="Helical" evidence="1">
    <location>
        <begin position="45"/>
        <end position="65"/>
    </location>
</feature>
<dbReference type="Proteomes" id="UP000219453">
    <property type="component" value="Unassembled WGS sequence"/>
</dbReference>
<dbReference type="EMBL" id="OBEJ01000001">
    <property type="protein sequence ID" value="SNZ02555.1"/>
    <property type="molecule type" value="Genomic_DNA"/>
</dbReference>